<accession>E5EPS1</accession>
<gene>
    <name evidence="1" type="primary">vs</name>
    <name evidence="1" type="ORF">Acj9p137</name>
</gene>
<evidence type="ECO:0000313" key="2">
    <source>
        <dbReference type="Proteomes" id="UP000008731"/>
    </source>
</evidence>
<keyword evidence="1" id="KW-0436">Ligase</keyword>
<reference evidence="1 2" key="1">
    <citation type="journal article" date="2010" name="Virol. J.">
        <title>Genomes of the T4-related bacteriophages as windows on microbial genome evolution.</title>
        <authorList>
            <person name="Petrov V.M."/>
            <person name="Ratnayaka S."/>
            <person name="Nolan J.M."/>
            <person name="Miller E.S."/>
            <person name="Karam J.D."/>
        </authorList>
    </citation>
    <scope>NUCLEOTIDE SEQUENCE [LARGE SCALE GENOMIC DNA]</scope>
</reference>
<dbReference type="OrthoDB" id="19141at10239"/>
<name>E5EPS1_9CAUD</name>
<organism evidence="1 2">
    <name type="scientific">Acinetobacter phage Acj9</name>
    <dbReference type="NCBI Taxonomy" id="760939"/>
    <lineage>
        <taxon>Viruses</taxon>
        <taxon>Duplodnaviria</taxon>
        <taxon>Heunggongvirae</taxon>
        <taxon>Uroviricota</taxon>
        <taxon>Caudoviricetes</taxon>
        <taxon>Pantevenvirales</taxon>
        <taxon>Straboviridae</taxon>
        <taxon>Twarogvirinae</taxon>
        <taxon>Acajnonavirus</taxon>
        <taxon>Acajnonavirus acj9</taxon>
    </lineage>
</organism>
<dbReference type="KEGG" id="vg:9926571"/>
<proteinExistence type="predicted"/>
<dbReference type="RefSeq" id="YP_004010274.1">
    <property type="nucleotide sequence ID" value="NC_014663.1"/>
</dbReference>
<protein>
    <submittedName>
        <fullName evidence="1">Vs valyl-tRNA synthetase modifier</fullName>
    </submittedName>
</protein>
<dbReference type="GeneID" id="9926571"/>
<dbReference type="EMBL" id="HM004124">
    <property type="protein sequence ID" value="ADG60037.1"/>
    <property type="molecule type" value="Genomic_DNA"/>
</dbReference>
<evidence type="ECO:0000313" key="1">
    <source>
        <dbReference type="EMBL" id="ADG60037.1"/>
    </source>
</evidence>
<keyword evidence="2" id="KW-1185">Reference proteome</keyword>
<dbReference type="GO" id="GO:0004812">
    <property type="term" value="F:aminoacyl-tRNA ligase activity"/>
    <property type="evidence" value="ECO:0007669"/>
    <property type="project" value="UniProtKB-KW"/>
</dbReference>
<dbReference type="Proteomes" id="UP000008731">
    <property type="component" value="Segment"/>
</dbReference>
<keyword evidence="1" id="KW-0030">Aminoacyl-tRNA synthetase</keyword>
<sequence>MKPFALILAMLLASPFSFAESIEDLRTTQAAEFVCLTDKECVDLVSLQLDGMYYEGLNERDPASIGTLINRKARSLRTFCHHAPDKRLCETYKNKLMLKYMTGLLDR</sequence>